<protein>
    <submittedName>
        <fullName evidence="1">VWA domain-containing protein</fullName>
    </submittedName>
</protein>
<dbReference type="InterPro" id="IPR036465">
    <property type="entry name" value="vWFA_dom_sf"/>
</dbReference>
<dbReference type="AlphaFoldDB" id="A0A7C2FQW4"/>
<dbReference type="InterPro" id="IPR008912">
    <property type="entry name" value="Uncharacterised_CoxE"/>
</dbReference>
<sequence>MRNWLMKSYGEESPEVLKKEFSRRVEDWIREAFKGAGPTGVSVDRVILYVKLGLTLEGLLRSREQVEEYKDLLRAALGLKPVEKAGEEVLASFNLDQSFQARLSRFKTVRVSDLLGRDSTPQQVMEYIWYRKTGVIRRSRNGGFIVDAERLRRMGGKASITVKDLNKYLGEVPSQLWGKIVSSSILGRMSRDEIVEFASRFYGRNPGVDKRIDHEIAFRLNAGWRPSLSEYRRIERVVSKVSPRLKTSALLPYMLPQVDAGSLSSDDVSRLAKKLEELPLRDRWRIIDKIYKNHAYEPLLSQLGVFSLAGIGNPDRLGEPLRSKSLLGQSLMSYITFLLTRDPSYFDYSIYLASRVNPEVLEPGLRRLHEGLLAGDSRRLITIIARQDPAEAVEALSYKVWEYASTRGRLEVEPSMLRRAVEIGCMILNRAWARRGVAAEWRVSARRGRVDVRKTMFKHVRMDETIVYRRRERRVKVVGVVDVSGSMSRFSLWSILSLASLAPVLSGVVLFSEKPAIYKAPGAKTQRLLVNYLENLFQQGFKGYTNISSALREAYRLSLKTGSGRIVVFTDLQQTVQDVDPWVEASVITGRGVRVVVITPSQVDERVVELMRRAGCLVEVVSSPEKIPKIFKKGN</sequence>
<reference evidence="1" key="1">
    <citation type="journal article" date="2020" name="mSystems">
        <title>Genome- and Community-Level Interaction Insights into Carbon Utilization and Element Cycling Functions of Hydrothermarchaeota in Hydrothermal Sediment.</title>
        <authorList>
            <person name="Zhou Z."/>
            <person name="Liu Y."/>
            <person name="Xu W."/>
            <person name="Pan J."/>
            <person name="Luo Z.H."/>
            <person name="Li M."/>
        </authorList>
    </citation>
    <scope>NUCLEOTIDE SEQUENCE [LARGE SCALE GENOMIC DNA]</scope>
    <source>
        <strain evidence="1">SpSt-23</strain>
    </source>
</reference>
<dbReference type="Gene3D" id="3.40.50.410">
    <property type="entry name" value="von Willebrand factor, type A domain"/>
    <property type="match status" value="1"/>
</dbReference>
<gene>
    <name evidence="1" type="ORF">ENP55_03780</name>
</gene>
<name>A0A7C2FQW4_9CREN</name>
<organism evidence="1">
    <name type="scientific">Thermosphaera aggregans</name>
    <dbReference type="NCBI Taxonomy" id="54254"/>
    <lineage>
        <taxon>Archaea</taxon>
        <taxon>Thermoproteota</taxon>
        <taxon>Thermoprotei</taxon>
        <taxon>Desulfurococcales</taxon>
        <taxon>Desulfurococcaceae</taxon>
        <taxon>Thermosphaera</taxon>
    </lineage>
</organism>
<dbReference type="SUPFAM" id="SSF53300">
    <property type="entry name" value="vWA-like"/>
    <property type="match status" value="1"/>
</dbReference>
<accession>A0A7C2FQW4</accession>
<dbReference type="CDD" id="cd00198">
    <property type="entry name" value="vWFA"/>
    <property type="match status" value="1"/>
</dbReference>
<proteinExistence type="predicted"/>
<dbReference type="Pfam" id="PF05762">
    <property type="entry name" value="VWA_CoxE"/>
    <property type="match status" value="1"/>
</dbReference>
<dbReference type="EMBL" id="DSJT01000022">
    <property type="protein sequence ID" value="HEF87403.1"/>
    <property type="molecule type" value="Genomic_DNA"/>
</dbReference>
<comment type="caution">
    <text evidence="1">The sequence shown here is derived from an EMBL/GenBank/DDBJ whole genome shotgun (WGS) entry which is preliminary data.</text>
</comment>
<evidence type="ECO:0000313" key="1">
    <source>
        <dbReference type="EMBL" id="HEF87403.1"/>
    </source>
</evidence>